<dbReference type="EMBL" id="CATOUU010001161">
    <property type="protein sequence ID" value="CAI9975076.1"/>
    <property type="molecule type" value="Genomic_DNA"/>
</dbReference>
<reference evidence="3 4" key="2">
    <citation type="submission" date="2024-07" db="EMBL/GenBank/DDBJ databases">
        <authorList>
            <person name="Akdeniz Z."/>
        </authorList>
    </citation>
    <scope>NUCLEOTIDE SEQUENCE [LARGE SCALE GENOMIC DNA]</scope>
</reference>
<keyword evidence="1" id="KW-0812">Transmembrane</keyword>
<dbReference type="EMBL" id="CAXDID020000528">
    <property type="protein sequence ID" value="CAL6100199.1"/>
    <property type="molecule type" value="Genomic_DNA"/>
</dbReference>
<evidence type="ECO:0000313" key="4">
    <source>
        <dbReference type="Proteomes" id="UP001642409"/>
    </source>
</evidence>
<keyword evidence="4" id="KW-1185">Reference proteome</keyword>
<gene>
    <name evidence="2" type="ORF">HINF_LOCUS62721</name>
    <name evidence="3" type="ORF">HINF_LOCUS70442</name>
</gene>
<keyword evidence="1" id="KW-0472">Membrane</keyword>
<organism evidence="2">
    <name type="scientific">Hexamita inflata</name>
    <dbReference type="NCBI Taxonomy" id="28002"/>
    <lineage>
        <taxon>Eukaryota</taxon>
        <taxon>Metamonada</taxon>
        <taxon>Diplomonadida</taxon>
        <taxon>Hexamitidae</taxon>
        <taxon>Hexamitinae</taxon>
        <taxon>Hexamita</taxon>
    </lineage>
</organism>
<accession>A0AA86RBQ1</accession>
<feature type="transmembrane region" description="Helical" evidence="1">
    <location>
        <begin position="82"/>
        <end position="99"/>
    </location>
</feature>
<name>A0AA86RBQ1_9EUKA</name>
<evidence type="ECO:0000256" key="1">
    <source>
        <dbReference type="SAM" id="Phobius"/>
    </source>
</evidence>
<protein>
    <submittedName>
        <fullName evidence="3">Hypothetical_protein</fullName>
    </submittedName>
</protein>
<evidence type="ECO:0000313" key="3">
    <source>
        <dbReference type="EMBL" id="CAL6100199.1"/>
    </source>
</evidence>
<sequence length="154" mass="17407">MSRKICISAPNDCKSQKSSELQINNQKCPSTIKMYITSKLSEQNCPSKNRKSDDQIKSTITQRITIIKSYKLEGVLFVTQRLFIFVTLQVFVNILGLLFQESDQMNGMIVITQELFAISLDLSVSYYSQSKQGASAVVKRLCDVQVDGLDILRK</sequence>
<dbReference type="Proteomes" id="UP001642409">
    <property type="component" value="Unassembled WGS sequence"/>
</dbReference>
<reference evidence="2" key="1">
    <citation type="submission" date="2023-06" db="EMBL/GenBank/DDBJ databases">
        <authorList>
            <person name="Kurt Z."/>
        </authorList>
    </citation>
    <scope>NUCLEOTIDE SEQUENCE</scope>
</reference>
<dbReference type="AlphaFoldDB" id="A0AA86RBQ1"/>
<comment type="caution">
    <text evidence="2">The sequence shown here is derived from an EMBL/GenBank/DDBJ whole genome shotgun (WGS) entry which is preliminary data.</text>
</comment>
<proteinExistence type="predicted"/>
<evidence type="ECO:0000313" key="2">
    <source>
        <dbReference type="EMBL" id="CAI9975076.1"/>
    </source>
</evidence>
<keyword evidence="1" id="KW-1133">Transmembrane helix</keyword>